<keyword evidence="2" id="KW-1185">Reference proteome</keyword>
<dbReference type="RefSeq" id="XP_068347887.1">
    <property type="nucleotide sequence ID" value="XM_068495729.1"/>
</dbReference>
<dbReference type="VEuPathDB" id="TrichDB:TRFO_10912"/>
<evidence type="ECO:0000313" key="2">
    <source>
        <dbReference type="Proteomes" id="UP000179807"/>
    </source>
</evidence>
<sequence length="1041" mass="117950">MLRILDSPNELLSMIVSFLNNKDDNVDKIKSLINESTTSKLVPAFAFLGNWLVTNISSSGEEKLPKIQLVLQLIGMISLKVPPVILLTGAFDLNWGMYQPHWLLRGFYAPINERIIQLRSYIKPFSIYGQIVPFLPSIQLPSNYNIFSNNSNNPNMVNSHSNPNLTNNFNQTASKNYNSTFNFPYFGPNNLKAGKMKNTNLPGLVLELENDPSFQAAIFIHFKRLILNHAPLDVFKPLMNHRNSRTVLTNAIIDLIKDLNNARDATQEQLVFAFSLIFLYVHAFSLANQIDGQALSEFLQSRPYLSPFCILAMINHIPVNMYLFNLLTPKELLIQNDVQLHEIKPSQYIMVDLSTNDTLDNFVSKMPTILSNYFLSTGPAFENEACNKKSDNDFLSFLHLSSATLYNKMKAVLSVARERPLGPLHVSSMGILLLRCITFSLQRTLGDCAETKMFTDNFCGFVKTVFAILSPAFADQLGVKFFDIVHRQSKLADLTIRGAFSHLFPVLLHHSTNEHLIPFCVHSAKEAEIQNSARLMISKLLQCERVKLNPKIIESLKNSDDALILLEYIDAIPDTTLIETCEAYEDLMKVRKELMQKLRINPLLQSRNLFIIESVDCGPTQPILYSIDNMTTHTAAKDASNLLKQYSDSLQVVLRMLSMTNFLQNRDFSSLLVTKIQTMLANDSYSEEFGKSRFELRQCEFALPIAQAILGRLLLASHTDLAGELLNSMSDLLIHDSAPLHWLTSFSLRFRYILPKSMLQTFDRIASELPCADSLYKKSSNYSNPSDLIFDIAKMLVERDMVLVQDPDIINREYQSPYEHAQAFAHCSLAFSQYSDDQIADMLTEPIFGLGRAWHKRDLACLCLAKLTTTMNSEVSYKFFLLLMERKSCEMALLAGRLFLMNTRIDVFKMVCQNCQSMIRKDNGKLDFFMRMVMPSFSRLKGDDAIATSLLCGFLESITEDAPRVLQESVIDAVGLVYVRMKLYKSRPTLINAAVNFTPELKGIIASSLETTHDELNIDAKKAQYVIAAAQKQKFGKNKKH</sequence>
<name>A0A1J4J6A0_9EUKA</name>
<dbReference type="Proteomes" id="UP000179807">
    <property type="component" value="Unassembled WGS sequence"/>
</dbReference>
<proteinExistence type="predicted"/>
<dbReference type="AlphaFoldDB" id="A0A1J4J6A0"/>
<comment type="caution">
    <text evidence="1">The sequence shown here is derived from an EMBL/GenBank/DDBJ whole genome shotgun (WGS) entry which is preliminary data.</text>
</comment>
<accession>A0A1J4J6A0</accession>
<protein>
    <submittedName>
        <fullName evidence="1">Uncharacterized protein</fullName>
    </submittedName>
</protein>
<evidence type="ECO:0000313" key="1">
    <source>
        <dbReference type="EMBL" id="OHS94750.1"/>
    </source>
</evidence>
<dbReference type="EMBL" id="MLAK01001293">
    <property type="protein sequence ID" value="OHS94750.1"/>
    <property type="molecule type" value="Genomic_DNA"/>
</dbReference>
<reference evidence="1" key="1">
    <citation type="submission" date="2016-10" db="EMBL/GenBank/DDBJ databases">
        <authorList>
            <person name="Benchimol M."/>
            <person name="Almeida L.G."/>
            <person name="Vasconcelos A.T."/>
            <person name="Perreira-Neves A."/>
            <person name="Rosa I.A."/>
            <person name="Tasca T."/>
            <person name="Bogo M.R."/>
            <person name="de Souza W."/>
        </authorList>
    </citation>
    <scope>NUCLEOTIDE SEQUENCE [LARGE SCALE GENOMIC DNA]</scope>
    <source>
        <strain evidence="1">K</strain>
    </source>
</reference>
<gene>
    <name evidence="1" type="ORF">TRFO_10912</name>
</gene>
<organism evidence="1 2">
    <name type="scientific">Tritrichomonas foetus</name>
    <dbReference type="NCBI Taxonomy" id="1144522"/>
    <lineage>
        <taxon>Eukaryota</taxon>
        <taxon>Metamonada</taxon>
        <taxon>Parabasalia</taxon>
        <taxon>Tritrichomonadida</taxon>
        <taxon>Tritrichomonadidae</taxon>
        <taxon>Tritrichomonas</taxon>
    </lineage>
</organism>
<dbReference type="OrthoDB" id="10662277at2759"/>
<dbReference type="GeneID" id="94830433"/>